<sequence length="101" mass="11467">MMSFISRLAFASCENSSPGEDLISYRHWREIDPSCTILTRMFNICLQVADIPASGKPPEPFSSIKKMSWRSWTTGGRSPCRIRFISYSPSAWRANYPTGAR</sequence>
<reference evidence="1" key="1">
    <citation type="submission" date="2020-07" db="EMBL/GenBank/DDBJ databases">
        <title>Multicomponent nature underlies the extraordinary mechanical properties of spider dragline silk.</title>
        <authorList>
            <person name="Kono N."/>
            <person name="Nakamura H."/>
            <person name="Mori M."/>
            <person name="Yoshida Y."/>
            <person name="Ohtoshi R."/>
            <person name="Malay A.D."/>
            <person name="Moran D.A.P."/>
            <person name="Tomita M."/>
            <person name="Numata K."/>
            <person name="Arakawa K."/>
        </authorList>
    </citation>
    <scope>NUCLEOTIDE SEQUENCE</scope>
</reference>
<accession>A0A8X6FWF5</accession>
<organism evidence="1 2">
    <name type="scientific">Trichonephila clavata</name>
    <name type="common">Joro spider</name>
    <name type="synonym">Nephila clavata</name>
    <dbReference type="NCBI Taxonomy" id="2740835"/>
    <lineage>
        <taxon>Eukaryota</taxon>
        <taxon>Metazoa</taxon>
        <taxon>Ecdysozoa</taxon>
        <taxon>Arthropoda</taxon>
        <taxon>Chelicerata</taxon>
        <taxon>Arachnida</taxon>
        <taxon>Araneae</taxon>
        <taxon>Araneomorphae</taxon>
        <taxon>Entelegynae</taxon>
        <taxon>Araneoidea</taxon>
        <taxon>Nephilidae</taxon>
        <taxon>Trichonephila</taxon>
    </lineage>
</organism>
<name>A0A8X6FWF5_TRICU</name>
<gene>
    <name evidence="1" type="ORF">TNCT_333731</name>
</gene>
<dbReference type="OrthoDB" id="6628767at2759"/>
<dbReference type="Proteomes" id="UP000887116">
    <property type="component" value="Unassembled WGS sequence"/>
</dbReference>
<proteinExistence type="predicted"/>
<dbReference type="EMBL" id="BMAO01033498">
    <property type="protein sequence ID" value="GFQ89952.1"/>
    <property type="molecule type" value="Genomic_DNA"/>
</dbReference>
<evidence type="ECO:0000313" key="2">
    <source>
        <dbReference type="Proteomes" id="UP000887116"/>
    </source>
</evidence>
<protein>
    <submittedName>
        <fullName evidence="1">Uncharacterized protein</fullName>
    </submittedName>
</protein>
<dbReference type="AlphaFoldDB" id="A0A8X6FWF5"/>
<keyword evidence="2" id="KW-1185">Reference proteome</keyword>
<evidence type="ECO:0000313" key="1">
    <source>
        <dbReference type="EMBL" id="GFQ89952.1"/>
    </source>
</evidence>
<comment type="caution">
    <text evidence="1">The sequence shown here is derived from an EMBL/GenBank/DDBJ whole genome shotgun (WGS) entry which is preliminary data.</text>
</comment>